<dbReference type="EMBL" id="SNXE01000007">
    <property type="protein sequence ID" value="TDP07538.1"/>
    <property type="molecule type" value="Genomic_DNA"/>
</dbReference>
<dbReference type="RefSeq" id="WP_162849539.1">
    <property type="nucleotide sequence ID" value="NZ_JAUFPJ010000008.1"/>
</dbReference>
<comment type="caution">
    <text evidence="2">The sequence shown here is derived from an EMBL/GenBank/DDBJ whole genome shotgun (WGS) entry which is preliminary data.</text>
</comment>
<dbReference type="SUPFAM" id="SSF56601">
    <property type="entry name" value="beta-lactamase/transpeptidase-like"/>
    <property type="match status" value="1"/>
</dbReference>
<dbReference type="PANTHER" id="PTHR46825">
    <property type="entry name" value="D-ALANYL-D-ALANINE-CARBOXYPEPTIDASE/ENDOPEPTIDASE AMPH"/>
    <property type="match status" value="1"/>
</dbReference>
<sequence length="535" mass="58224">MTALPPDPLHAALDALFADTADRPAPGCVLGVWREGEPSWMRAYGLASLELGVPLQADSRLRIASVSKQFTVAAALLLERQGRLSQQDDIRQHLPELPELPQVVRVGHLMRNTSGLPDMLELLRLGGVGLDQRVDREQLLQALVRNGHLNFAPGSRFLYCNSGFALLGLITERLSGRSLDAQLREAFFDPLGMQSTRMVVESDLPLPGLATPYLGHGPGQWRRAQHGFEHGGEGGLVSCLGDLLRWAAHLMRPVDGVPDLSGALAEGQPLSEGGMSPYAHGLEHGTLDGMATLGHGGLWPGFRTEFLLLPAQRLAIVVISNDGMLNPYKKAREVARLLLDRPTPIPTARPGAAEAEALTGEWLDAQAGELLTLSTAGSGAPLMAQQWGTPFELQQQADARWLPLRGAYEFEIPAPALDEQGRLRLRLGAGREARLQRLAQRPELPTGLDGVFCNRDAGLRWQIRGSQLQVEGPLLKPARAWTLRGLSEDLVELQSPGYWMQGSQLLRLQRDAAGRICGFSLDSARIKGLLFQRCG</sequence>
<reference evidence="2 3" key="1">
    <citation type="submission" date="2019-03" db="EMBL/GenBank/DDBJ databases">
        <title>Genomic Encyclopedia of Type Strains, Phase IV (KMG-IV): sequencing the most valuable type-strain genomes for metagenomic binning, comparative biology and taxonomic classification.</title>
        <authorList>
            <person name="Goeker M."/>
        </authorList>
    </citation>
    <scope>NUCLEOTIDE SEQUENCE [LARGE SCALE GENOMIC DNA]</scope>
    <source>
        <strain evidence="2 3">DSM 25082</strain>
    </source>
</reference>
<dbReference type="InterPro" id="IPR012338">
    <property type="entry name" value="Beta-lactam/transpept-like"/>
</dbReference>
<name>A0A4R6MZ85_9BURK</name>
<protein>
    <submittedName>
        <fullName evidence="2">CubicO group peptidase (Beta-lactamase class C family)</fullName>
    </submittedName>
</protein>
<evidence type="ECO:0000313" key="3">
    <source>
        <dbReference type="Proteomes" id="UP000295357"/>
    </source>
</evidence>
<dbReference type="Pfam" id="PF00144">
    <property type="entry name" value="Beta-lactamase"/>
    <property type="match status" value="1"/>
</dbReference>
<evidence type="ECO:0000259" key="1">
    <source>
        <dbReference type="Pfam" id="PF00144"/>
    </source>
</evidence>
<dbReference type="InterPro" id="IPR050491">
    <property type="entry name" value="AmpC-like"/>
</dbReference>
<dbReference type="Proteomes" id="UP000295357">
    <property type="component" value="Unassembled WGS sequence"/>
</dbReference>
<dbReference type="Gene3D" id="3.40.710.10">
    <property type="entry name" value="DD-peptidase/beta-lactamase superfamily"/>
    <property type="match status" value="1"/>
</dbReference>
<proteinExistence type="predicted"/>
<gene>
    <name evidence="2" type="ORF">DFR39_10771</name>
</gene>
<organism evidence="2 3">
    <name type="scientific">Roseateles asaccharophilus</name>
    <dbReference type="NCBI Taxonomy" id="582607"/>
    <lineage>
        <taxon>Bacteria</taxon>
        <taxon>Pseudomonadati</taxon>
        <taxon>Pseudomonadota</taxon>
        <taxon>Betaproteobacteria</taxon>
        <taxon>Burkholderiales</taxon>
        <taxon>Sphaerotilaceae</taxon>
        <taxon>Roseateles</taxon>
    </lineage>
</organism>
<feature type="domain" description="Beta-lactamase-related" evidence="1">
    <location>
        <begin position="16"/>
        <end position="338"/>
    </location>
</feature>
<dbReference type="PANTHER" id="PTHR46825:SF9">
    <property type="entry name" value="BETA-LACTAMASE-RELATED DOMAIN-CONTAINING PROTEIN"/>
    <property type="match status" value="1"/>
</dbReference>
<evidence type="ECO:0000313" key="2">
    <source>
        <dbReference type="EMBL" id="TDP07538.1"/>
    </source>
</evidence>
<keyword evidence="3" id="KW-1185">Reference proteome</keyword>
<accession>A0A4R6MZ85</accession>
<dbReference type="InterPro" id="IPR001466">
    <property type="entry name" value="Beta-lactam-related"/>
</dbReference>
<dbReference type="AlphaFoldDB" id="A0A4R6MZ85"/>